<proteinExistence type="predicted"/>
<keyword evidence="3" id="KW-1185">Reference proteome</keyword>
<evidence type="ECO:0000313" key="3">
    <source>
        <dbReference type="Proteomes" id="UP001159257"/>
    </source>
</evidence>
<evidence type="ECO:0000256" key="1">
    <source>
        <dbReference type="SAM" id="SignalP"/>
    </source>
</evidence>
<dbReference type="RefSeq" id="WP_239040228.1">
    <property type="nucleotide sequence ID" value="NZ_BAAAEY010000003.1"/>
</dbReference>
<feature type="chain" id="PRO_5045424551" description="CopL family metal-binding regulatory protein" evidence="1">
    <location>
        <begin position="31"/>
        <end position="110"/>
    </location>
</feature>
<name>A0ABY1RXW1_9GAMM</name>
<comment type="caution">
    <text evidence="2">The sequence shown here is derived from an EMBL/GenBank/DDBJ whole genome shotgun (WGS) entry which is preliminary data.</text>
</comment>
<dbReference type="EMBL" id="FXWV01000003">
    <property type="protein sequence ID" value="SMR73149.1"/>
    <property type="molecule type" value="Genomic_DNA"/>
</dbReference>
<evidence type="ECO:0000313" key="2">
    <source>
        <dbReference type="EMBL" id="SMR73149.1"/>
    </source>
</evidence>
<gene>
    <name evidence="2" type="ORF">SAMN04487964_10390</name>
</gene>
<feature type="signal peptide" evidence="1">
    <location>
        <begin position="1"/>
        <end position="30"/>
    </location>
</feature>
<organism evidence="2 3">
    <name type="scientific">Marinobacterium sediminicola</name>
    <dbReference type="NCBI Taxonomy" id="518898"/>
    <lineage>
        <taxon>Bacteria</taxon>
        <taxon>Pseudomonadati</taxon>
        <taxon>Pseudomonadota</taxon>
        <taxon>Gammaproteobacteria</taxon>
        <taxon>Oceanospirillales</taxon>
        <taxon>Oceanospirillaceae</taxon>
        <taxon>Marinobacterium</taxon>
    </lineage>
</organism>
<sequence>MFDMHAKRLTGLLSTAALMLLLLMPVLASASPMPADQSASGMMAHEHDCSDSSDGELACWQQCLSSCTSHCAPVLTGLPELSSAGNVHGALPPNLYHPLFPSGLHRPPRA</sequence>
<keyword evidence="1" id="KW-0732">Signal</keyword>
<evidence type="ECO:0008006" key="4">
    <source>
        <dbReference type="Google" id="ProtNLM"/>
    </source>
</evidence>
<protein>
    <recommendedName>
        <fullName evidence="4">CopL family metal-binding regulatory protein</fullName>
    </recommendedName>
</protein>
<reference evidence="2 3" key="1">
    <citation type="submission" date="2017-05" db="EMBL/GenBank/DDBJ databases">
        <authorList>
            <person name="Varghese N."/>
            <person name="Submissions S."/>
        </authorList>
    </citation>
    <scope>NUCLEOTIDE SEQUENCE [LARGE SCALE GENOMIC DNA]</scope>
    <source>
        <strain evidence="2 3">CGMCC 1.7287</strain>
    </source>
</reference>
<dbReference type="Proteomes" id="UP001159257">
    <property type="component" value="Unassembled WGS sequence"/>
</dbReference>
<accession>A0ABY1RXW1</accession>